<evidence type="ECO:0000313" key="3">
    <source>
        <dbReference type="Proteomes" id="UP000186385"/>
    </source>
</evidence>
<dbReference type="OrthoDB" id="2962087at2"/>
<dbReference type="STRING" id="1017273.SAMN05443094_106253"/>
<dbReference type="EMBL" id="FTLX01000006">
    <property type="protein sequence ID" value="SIR27460.1"/>
    <property type="molecule type" value="Genomic_DNA"/>
</dbReference>
<dbReference type="AlphaFoldDB" id="A0A1N6ZKR8"/>
<evidence type="ECO:0000313" key="4">
    <source>
        <dbReference type="Proteomes" id="UP000215545"/>
    </source>
</evidence>
<evidence type="ECO:0008006" key="5">
    <source>
        <dbReference type="Google" id="ProtNLM"/>
    </source>
</evidence>
<proteinExistence type="predicted"/>
<dbReference type="EMBL" id="MWSK01000006">
    <property type="protein sequence ID" value="OXS76732.1"/>
    <property type="molecule type" value="Genomic_DNA"/>
</dbReference>
<dbReference type="RefSeq" id="WP_045849033.1">
    <property type="nucleotide sequence ID" value="NZ_FTLX01000006.1"/>
</dbReference>
<protein>
    <recommendedName>
        <fullName evidence="5">Ferric iron reductase protein FhuF, involved in iron transport</fullName>
    </recommendedName>
</protein>
<name>A0A1N6ZKR8_9BACI</name>
<dbReference type="Proteomes" id="UP000186385">
    <property type="component" value="Unassembled WGS sequence"/>
</dbReference>
<reference evidence="2 3" key="1">
    <citation type="submission" date="2017-01" db="EMBL/GenBank/DDBJ databases">
        <authorList>
            <person name="Mah S.A."/>
            <person name="Swanson W.J."/>
            <person name="Moy G.W."/>
            <person name="Vacquier V.D."/>
        </authorList>
    </citation>
    <scope>NUCLEOTIDE SEQUENCE [LARGE SCALE GENOMIC DNA]</scope>
    <source>
        <strain evidence="2 3">NIO-1016</strain>
    </source>
</reference>
<sequence>MDLAMFKFTEGREPIGTVRSWAENIQLLSESAQQDLGVLTAPTAASMFMRRYGLFITGHLAVFAAERKVWTGSAAEVEIVIGEGEPWPILFQLSHDRWEVCGDEGIEKLLERLVDPVVSLMAKNARLPAVISRENFFGYMLWMYVHVIKDTRDLSLLPQYERFLQKQSPEDAMANFKRLTCCLYKEVPGFDKCPYCPLLMEKQCETAKSLEAE</sequence>
<organism evidence="2 3">
    <name type="scientific">Domibacillus enclensis</name>
    <dbReference type="NCBI Taxonomy" id="1017273"/>
    <lineage>
        <taxon>Bacteria</taxon>
        <taxon>Bacillati</taxon>
        <taxon>Bacillota</taxon>
        <taxon>Bacilli</taxon>
        <taxon>Bacillales</taxon>
        <taxon>Bacillaceae</taxon>
        <taxon>Domibacillus</taxon>
    </lineage>
</organism>
<evidence type="ECO:0000313" key="2">
    <source>
        <dbReference type="EMBL" id="SIR27460.1"/>
    </source>
</evidence>
<gene>
    <name evidence="1" type="ORF">B1B05_13815</name>
    <name evidence="2" type="ORF">SAMN05443094_106253</name>
</gene>
<keyword evidence="4" id="KW-1185">Reference proteome</keyword>
<reference evidence="4" key="2">
    <citation type="submission" date="2017-03" db="EMBL/GenBank/DDBJ databases">
        <title>Bacillus sp. V-88(T) DSM27956, whole genome shotgun sequencing project.</title>
        <authorList>
            <person name="Dastager S.G."/>
            <person name="Neurgaonkar P.S."/>
            <person name="Dharne M.S."/>
        </authorList>
    </citation>
    <scope>NUCLEOTIDE SEQUENCE [LARGE SCALE GENOMIC DNA]</scope>
    <source>
        <strain evidence="4">DSM 25145</strain>
    </source>
</reference>
<dbReference type="Proteomes" id="UP000215545">
    <property type="component" value="Unassembled WGS sequence"/>
</dbReference>
<evidence type="ECO:0000313" key="1">
    <source>
        <dbReference type="EMBL" id="OXS76732.1"/>
    </source>
</evidence>
<reference evidence="1" key="3">
    <citation type="submission" date="2017-03" db="EMBL/GenBank/DDBJ databases">
        <authorList>
            <person name="Dastager S.G."/>
            <person name="Neurgaonkar P.S."/>
            <person name="Dharne M.S."/>
        </authorList>
    </citation>
    <scope>NUCLEOTIDE SEQUENCE</scope>
    <source>
        <strain evidence="1">DSM 25145</strain>
    </source>
</reference>
<accession>A0A1N6ZKR8</accession>